<feature type="transmembrane region" description="Helical" evidence="1">
    <location>
        <begin position="258"/>
        <end position="276"/>
    </location>
</feature>
<evidence type="ECO:0008006" key="4">
    <source>
        <dbReference type="Google" id="ProtNLM"/>
    </source>
</evidence>
<feature type="transmembrane region" description="Helical" evidence="1">
    <location>
        <begin position="190"/>
        <end position="208"/>
    </location>
</feature>
<gene>
    <name evidence="2" type="ORF">UT23_C0017G0023</name>
</gene>
<keyword evidence="1" id="KW-1133">Transmembrane helix</keyword>
<reference evidence="2 3" key="1">
    <citation type="journal article" date="2015" name="Nature">
        <title>rRNA introns, odd ribosomes, and small enigmatic genomes across a large radiation of phyla.</title>
        <authorList>
            <person name="Brown C.T."/>
            <person name="Hug L.A."/>
            <person name="Thomas B.C."/>
            <person name="Sharon I."/>
            <person name="Castelle C.J."/>
            <person name="Singh A."/>
            <person name="Wilkins M.J."/>
            <person name="Williams K.H."/>
            <person name="Banfield J.F."/>
        </authorList>
    </citation>
    <scope>NUCLEOTIDE SEQUENCE [LARGE SCALE GENOMIC DNA]</scope>
</reference>
<feature type="transmembrane region" description="Helical" evidence="1">
    <location>
        <begin position="31"/>
        <end position="53"/>
    </location>
</feature>
<feature type="transmembrane region" description="Helical" evidence="1">
    <location>
        <begin position="409"/>
        <end position="427"/>
    </location>
</feature>
<evidence type="ECO:0000313" key="2">
    <source>
        <dbReference type="EMBL" id="KKQ97162.1"/>
    </source>
</evidence>
<feature type="transmembrane region" description="Helical" evidence="1">
    <location>
        <begin position="321"/>
        <end position="347"/>
    </location>
</feature>
<dbReference type="EMBL" id="LBWA01000017">
    <property type="protein sequence ID" value="KKQ97162.1"/>
    <property type="molecule type" value="Genomic_DNA"/>
</dbReference>
<sequence>MPQFVISTLIVFLMLFKKLFFFNLEDEYASSVPGMVELVSLAGLAIFGIYAFVKTLHIGQIKWLKKGFFKINILALVFLLLTFVVVGTSVYLNLNKDSIHWDAVALYDARAKFLEAGMKFSDMPALSRFDNLNKYYYLLYPPYTSIAHFFWEKVFDVSKFPVGIYYSLNLLLLTIGVFFLTRKSLGEKTAAFLSLIVASNDVIFLISIREYTNLPYTLHLVFGIFLIFNYLRNKKLWELLFGTFFISTSIWIRFLEPVWLVVLLSFIITSLIGKAIKNVLIPGILLAVFCLLEYFTWSYFIKVVGENPSVLNFSGLYLTELLVGIFTGSWVNVLVIILRSWGIPLLIHLTTLAAVLFGWHKVRRNGGILFLFFIVLLSLALYTFQLYFVSFQTDWWETVGRSLARSSSYLVPVTGFILLNIITTRVSNKKRKGVEKFINEKT</sequence>
<accession>A0A0G0M1K9</accession>
<evidence type="ECO:0000313" key="3">
    <source>
        <dbReference type="Proteomes" id="UP000034325"/>
    </source>
</evidence>
<feature type="transmembrane region" description="Helical" evidence="1">
    <location>
        <begin position="214"/>
        <end position="231"/>
    </location>
</feature>
<name>A0A0G0M1K9_9BACT</name>
<feature type="transmembrane region" description="Helical" evidence="1">
    <location>
        <begin position="368"/>
        <end position="389"/>
    </location>
</feature>
<feature type="transmembrane region" description="Helical" evidence="1">
    <location>
        <begin position="163"/>
        <end position="181"/>
    </location>
</feature>
<feature type="transmembrane region" description="Helical" evidence="1">
    <location>
        <begin position="73"/>
        <end position="92"/>
    </location>
</feature>
<dbReference type="AlphaFoldDB" id="A0A0G0M1K9"/>
<dbReference type="Proteomes" id="UP000034325">
    <property type="component" value="Unassembled WGS sequence"/>
</dbReference>
<keyword evidence="1" id="KW-0812">Transmembrane</keyword>
<keyword evidence="1" id="KW-0472">Membrane</keyword>
<comment type="caution">
    <text evidence="2">The sequence shown here is derived from an EMBL/GenBank/DDBJ whole genome shotgun (WGS) entry which is preliminary data.</text>
</comment>
<evidence type="ECO:0000256" key="1">
    <source>
        <dbReference type="SAM" id="Phobius"/>
    </source>
</evidence>
<organism evidence="2 3">
    <name type="scientific">Candidatus Woesebacteria bacterium GW2011_GWA1_39_12</name>
    <dbReference type="NCBI Taxonomy" id="1618549"/>
    <lineage>
        <taxon>Bacteria</taxon>
        <taxon>Candidatus Woeseibacteriota</taxon>
    </lineage>
</organism>
<proteinExistence type="predicted"/>
<feature type="transmembrane region" description="Helical" evidence="1">
    <location>
        <begin position="283"/>
        <end position="301"/>
    </location>
</feature>
<protein>
    <recommendedName>
        <fullName evidence="4">Glycosyltransferase RgtA/B/C/D-like domain-containing protein</fullName>
    </recommendedName>
</protein>